<keyword evidence="1" id="KW-0863">Zinc-finger</keyword>
<protein>
    <recommendedName>
        <fullName evidence="3">RING-type domain-containing protein</fullName>
    </recommendedName>
</protein>
<evidence type="ECO:0000313" key="5">
    <source>
        <dbReference type="Proteomes" id="UP000019132"/>
    </source>
</evidence>
<feature type="domain" description="RING-type" evidence="3">
    <location>
        <begin position="277"/>
        <end position="310"/>
    </location>
</feature>
<reference evidence="4" key="3">
    <citation type="submission" date="2015-02" db="UniProtKB">
        <authorList>
            <consortium name="EnsemblProtists"/>
        </authorList>
    </citation>
    <scope>IDENTIFICATION</scope>
    <source>
        <strain evidence="4">DAOM BR144</strain>
    </source>
</reference>
<feature type="region of interest" description="Disordered" evidence="2">
    <location>
        <begin position="236"/>
        <end position="271"/>
    </location>
</feature>
<dbReference type="Proteomes" id="UP000019132">
    <property type="component" value="Unassembled WGS sequence"/>
</dbReference>
<dbReference type="InterPro" id="IPR013083">
    <property type="entry name" value="Znf_RING/FYVE/PHD"/>
</dbReference>
<evidence type="ECO:0000259" key="3">
    <source>
        <dbReference type="PROSITE" id="PS50089"/>
    </source>
</evidence>
<evidence type="ECO:0000256" key="2">
    <source>
        <dbReference type="SAM" id="MobiDB-lite"/>
    </source>
</evidence>
<dbReference type="EMBL" id="GL376608">
    <property type="status" value="NOT_ANNOTATED_CDS"/>
    <property type="molecule type" value="Genomic_DNA"/>
</dbReference>
<dbReference type="SUPFAM" id="SSF64268">
    <property type="entry name" value="PX domain"/>
    <property type="match status" value="1"/>
</dbReference>
<dbReference type="SMART" id="SM00184">
    <property type="entry name" value="RING"/>
    <property type="match status" value="1"/>
</dbReference>
<dbReference type="eggNOG" id="ENOG502SN09">
    <property type="taxonomic scope" value="Eukaryota"/>
</dbReference>
<dbReference type="Pfam" id="PF13923">
    <property type="entry name" value="zf-C3HC4_2"/>
    <property type="match status" value="1"/>
</dbReference>
<organism evidence="4 5">
    <name type="scientific">Globisporangium ultimum (strain ATCC 200006 / CBS 805.95 / DAOM BR144)</name>
    <name type="common">Pythium ultimum</name>
    <dbReference type="NCBI Taxonomy" id="431595"/>
    <lineage>
        <taxon>Eukaryota</taxon>
        <taxon>Sar</taxon>
        <taxon>Stramenopiles</taxon>
        <taxon>Oomycota</taxon>
        <taxon>Peronosporomycetes</taxon>
        <taxon>Pythiales</taxon>
        <taxon>Pythiaceae</taxon>
        <taxon>Globisporangium</taxon>
    </lineage>
</organism>
<reference evidence="5" key="1">
    <citation type="journal article" date="2010" name="Genome Biol.">
        <title>Genome sequence of the necrotrophic plant pathogen Pythium ultimum reveals original pathogenicity mechanisms and effector repertoire.</title>
        <authorList>
            <person name="Levesque C.A."/>
            <person name="Brouwer H."/>
            <person name="Cano L."/>
            <person name="Hamilton J.P."/>
            <person name="Holt C."/>
            <person name="Huitema E."/>
            <person name="Raffaele S."/>
            <person name="Robideau G.P."/>
            <person name="Thines M."/>
            <person name="Win J."/>
            <person name="Zerillo M.M."/>
            <person name="Beakes G.W."/>
            <person name="Boore J.L."/>
            <person name="Busam D."/>
            <person name="Dumas B."/>
            <person name="Ferriera S."/>
            <person name="Fuerstenberg S.I."/>
            <person name="Gachon C.M."/>
            <person name="Gaulin E."/>
            <person name="Govers F."/>
            <person name="Grenville-Briggs L."/>
            <person name="Horner N."/>
            <person name="Hostetler J."/>
            <person name="Jiang R.H."/>
            <person name="Johnson J."/>
            <person name="Krajaejun T."/>
            <person name="Lin H."/>
            <person name="Meijer H.J."/>
            <person name="Moore B."/>
            <person name="Morris P."/>
            <person name="Phuntmart V."/>
            <person name="Puiu D."/>
            <person name="Shetty J."/>
            <person name="Stajich J.E."/>
            <person name="Tripathy S."/>
            <person name="Wawra S."/>
            <person name="van West P."/>
            <person name="Whitty B.R."/>
            <person name="Coutinho P.M."/>
            <person name="Henrissat B."/>
            <person name="Martin F."/>
            <person name="Thomas P.D."/>
            <person name="Tyler B.M."/>
            <person name="De Vries R.P."/>
            <person name="Kamoun S."/>
            <person name="Yandell M."/>
            <person name="Tisserat N."/>
            <person name="Buell C.R."/>
        </authorList>
    </citation>
    <scope>NUCLEOTIDE SEQUENCE</scope>
    <source>
        <strain evidence="5">DAOM:BR144</strain>
    </source>
</reference>
<dbReference type="PROSITE" id="PS50089">
    <property type="entry name" value="ZF_RING_2"/>
    <property type="match status" value="1"/>
</dbReference>
<dbReference type="VEuPathDB" id="FungiDB:PYU1_G012260"/>
<dbReference type="EnsemblProtists" id="PYU1_T012286">
    <property type="protein sequence ID" value="PYU1_T012286"/>
    <property type="gene ID" value="PYU1_G012260"/>
</dbReference>
<evidence type="ECO:0000313" key="4">
    <source>
        <dbReference type="EnsemblProtists" id="PYU1_T012286"/>
    </source>
</evidence>
<reference evidence="5" key="2">
    <citation type="submission" date="2010-04" db="EMBL/GenBank/DDBJ databases">
        <authorList>
            <person name="Buell R."/>
            <person name="Hamilton J."/>
            <person name="Hostetler J."/>
        </authorList>
    </citation>
    <scope>NUCLEOTIDE SEQUENCE [LARGE SCALE GENOMIC DNA]</scope>
    <source>
        <strain evidence="5">DAOM:BR144</strain>
    </source>
</reference>
<keyword evidence="5" id="KW-1185">Reference proteome</keyword>
<dbReference type="InParanoid" id="K3X4Y7"/>
<dbReference type="GO" id="GO:0035091">
    <property type="term" value="F:phosphatidylinositol binding"/>
    <property type="evidence" value="ECO:0007669"/>
    <property type="project" value="InterPro"/>
</dbReference>
<dbReference type="GO" id="GO:0008270">
    <property type="term" value="F:zinc ion binding"/>
    <property type="evidence" value="ECO:0007669"/>
    <property type="project" value="UniProtKB-KW"/>
</dbReference>
<dbReference type="Gene3D" id="3.30.40.10">
    <property type="entry name" value="Zinc/RING finger domain, C3HC4 (zinc finger)"/>
    <property type="match status" value="1"/>
</dbReference>
<dbReference type="InterPro" id="IPR036871">
    <property type="entry name" value="PX_dom_sf"/>
</dbReference>
<dbReference type="InterPro" id="IPR001841">
    <property type="entry name" value="Znf_RING"/>
</dbReference>
<evidence type="ECO:0000256" key="1">
    <source>
        <dbReference type="PROSITE-ProRule" id="PRU00175"/>
    </source>
</evidence>
<proteinExistence type="predicted"/>
<accession>K3X4Y7</accession>
<keyword evidence="1" id="KW-0862">Zinc</keyword>
<dbReference type="AlphaFoldDB" id="K3X4Y7"/>
<dbReference type="Gene3D" id="3.30.1520.10">
    <property type="entry name" value="Phox-like domain"/>
    <property type="match status" value="1"/>
</dbReference>
<keyword evidence="1" id="KW-0479">Metal-binding</keyword>
<name>K3X4Y7_GLOUD</name>
<feature type="compositionally biased region" description="Low complexity" evidence="2">
    <location>
        <begin position="247"/>
        <end position="270"/>
    </location>
</feature>
<dbReference type="SUPFAM" id="SSF57850">
    <property type="entry name" value="RING/U-box"/>
    <property type="match status" value="1"/>
</dbReference>
<dbReference type="HOGENOM" id="CLU_051953_1_1_1"/>
<sequence>MSSHRSAKFKRVKQLPLPSSVQYLERLTLKVTAEKVEKTEGEKKKKPEIQYTLTVTHRGSNAVFAQEPRQFEHFHQLKERLLKKLQQGHVCTAHCAYLHSFVKNYFPKKLFFGNSCPCLMDKRRERLDLGLTKLQQFLLARDNHGCSILLDDVAAEVQAFVLEDIQRLDHPLRDAFLAEDDDDDTSTVRSSISSVFSTASEEEDLSDLDDIVCRCVCSLCNSSLTEDAFVLPISSDMKSPTGEHPISNRSTRSSSTSSSVSSTSSGSSARAQGKTFCSSIKYTTTLGCGHTFHDECIVPVLNKAMECPACGHDESERV</sequence>